<dbReference type="EMBL" id="ACJX03000001">
    <property type="protein sequence ID" value="KRT35680.1"/>
    <property type="molecule type" value="Genomic_DNA"/>
</dbReference>
<evidence type="ECO:0000256" key="4">
    <source>
        <dbReference type="RuleBase" id="RU000639"/>
    </source>
</evidence>
<comment type="subunit">
    <text evidence="3">Homodimer.</text>
</comment>
<gene>
    <name evidence="3" type="primary">grpE</name>
    <name evidence="7" type="ORF">HMPREF1705_02923</name>
</gene>
<evidence type="ECO:0000256" key="6">
    <source>
        <dbReference type="SAM" id="Coils"/>
    </source>
</evidence>
<dbReference type="PANTHER" id="PTHR21237:SF23">
    <property type="entry name" value="GRPE PROTEIN HOMOLOG, MITOCHONDRIAL"/>
    <property type="match status" value="1"/>
</dbReference>
<dbReference type="InterPro" id="IPR000740">
    <property type="entry name" value="GrpE"/>
</dbReference>
<dbReference type="InterPro" id="IPR009012">
    <property type="entry name" value="GrpE_head"/>
</dbReference>
<reference evidence="8" key="1">
    <citation type="submission" date="2012-09" db="EMBL/GenBank/DDBJ databases">
        <authorList>
            <person name="Weinstock G."/>
            <person name="Sodergren E."/>
            <person name="Clifton S."/>
            <person name="Fulton L."/>
            <person name="Fulton B."/>
            <person name="Courtney L."/>
            <person name="Fronick C."/>
            <person name="Harrison M."/>
            <person name="Strong C."/>
            <person name="Farmer C."/>
            <person name="Delehaunty K."/>
            <person name="Markovic C."/>
            <person name="Hall O."/>
            <person name="Minx P."/>
            <person name="Tomlinson C."/>
            <person name="Mitreva M."/>
            <person name="Nelson J."/>
            <person name="Hou S."/>
            <person name="Wollam A."/>
            <person name="Pepin K.H."/>
            <person name="Johnson M."/>
            <person name="Bhonagiri V."/>
            <person name="Nash W.E."/>
            <person name="Suruliraj S."/>
            <person name="Warren W."/>
            <person name="Chinwalla A."/>
            <person name="Mardis E.R."/>
            <person name="Wilson R.K."/>
        </authorList>
    </citation>
    <scope>NUCLEOTIDE SEQUENCE [LARGE SCALE GENOMIC DNA]</scope>
    <source>
        <strain evidence="8">OS1</strain>
    </source>
</reference>
<protein>
    <recommendedName>
        <fullName evidence="3 4">Protein GrpE</fullName>
    </recommendedName>
    <alternativeName>
        <fullName evidence="3">HSP-70 cofactor</fullName>
    </alternativeName>
</protein>
<dbReference type="HAMAP" id="MF_01151">
    <property type="entry name" value="GrpE"/>
    <property type="match status" value="1"/>
</dbReference>
<dbReference type="Pfam" id="PF01025">
    <property type="entry name" value="GrpE"/>
    <property type="match status" value="1"/>
</dbReference>
<dbReference type="eggNOG" id="COG0576">
    <property type="taxonomic scope" value="Bacteria"/>
</dbReference>
<name>A0A0T5XBE6_9BACT</name>
<dbReference type="GO" id="GO:0042803">
    <property type="term" value="F:protein homodimerization activity"/>
    <property type="evidence" value="ECO:0007669"/>
    <property type="project" value="InterPro"/>
</dbReference>
<sequence length="213" mass="24359">MCRENSKTKPCEEVSQEELCCKDQHDEIEDIIDMAYEGDYNAEELMKEKAALEGELADLKRQYEALYSEAARIKADFYNYKRRTESNVERLRNSALTEIILELLPVVDNFERALNSEEDKDTPLYKGVSLIYRQLLSVIEKFDMAPIKSIGEAFDPSLHEAVAVEEISDTELDGKIVKEIQRGYVLKGEVIRPAKVIVGKLTDETEEEVGKDE</sequence>
<keyword evidence="3 4" id="KW-0346">Stress response</keyword>
<dbReference type="GO" id="GO:0006457">
    <property type="term" value="P:protein folding"/>
    <property type="evidence" value="ECO:0007669"/>
    <property type="project" value="InterPro"/>
</dbReference>
<dbReference type="SUPFAM" id="SSF58014">
    <property type="entry name" value="Coiled-coil domain of nucleotide exchange factor GrpE"/>
    <property type="match status" value="1"/>
</dbReference>
<dbReference type="GO" id="GO:0051082">
    <property type="term" value="F:unfolded protein binding"/>
    <property type="evidence" value="ECO:0007669"/>
    <property type="project" value="TreeGrafter"/>
</dbReference>
<evidence type="ECO:0000313" key="7">
    <source>
        <dbReference type="EMBL" id="KRT35680.1"/>
    </source>
</evidence>
<comment type="similarity">
    <text evidence="1 3 5">Belongs to the GrpE family.</text>
</comment>
<dbReference type="PANTHER" id="PTHR21237">
    <property type="entry name" value="GRPE PROTEIN"/>
    <property type="match status" value="1"/>
</dbReference>
<evidence type="ECO:0000256" key="3">
    <source>
        <dbReference type="HAMAP-Rule" id="MF_01151"/>
    </source>
</evidence>
<evidence type="ECO:0000256" key="1">
    <source>
        <dbReference type="ARBA" id="ARBA00009054"/>
    </source>
</evidence>
<dbReference type="Proteomes" id="UP000005273">
    <property type="component" value="Unassembled WGS sequence"/>
</dbReference>
<dbReference type="AlphaFoldDB" id="A0A0T5XBE6"/>
<evidence type="ECO:0000256" key="5">
    <source>
        <dbReference type="RuleBase" id="RU004478"/>
    </source>
</evidence>
<comment type="function">
    <text evidence="3 4">Participates actively in the response to hyperosmotic and heat shock by preventing the aggregation of stress-denatured proteins, in association with DnaK and GrpE. It is the nucleotide exchange factor for DnaK and may function as a thermosensor. Unfolded proteins bind initially to DnaJ; upon interaction with the DnaJ-bound protein, DnaK hydrolyzes its bound ATP, resulting in the formation of a stable complex. GrpE releases ADP from DnaK; ATP binding to DnaK triggers the release of the substrate protein, thus completing the reaction cycle. Several rounds of ATP-dependent interactions between DnaJ, DnaK and GrpE are required for fully efficient folding.</text>
</comment>
<dbReference type="SUPFAM" id="SSF51064">
    <property type="entry name" value="Head domain of nucleotide exchange factor GrpE"/>
    <property type="match status" value="1"/>
</dbReference>
<keyword evidence="2 3" id="KW-0143">Chaperone</keyword>
<dbReference type="GO" id="GO:0000774">
    <property type="term" value="F:adenyl-nucleotide exchange factor activity"/>
    <property type="evidence" value="ECO:0007669"/>
    <property type="project" value="InterPro"/>
</dbReference>
<comment type="caution">
    <text evidence="7">The sequence shown here is derived from an EMBL/GenBank/DDBJ whole genome shotgun (WGS) entry which is preliminary data.</text>
</comment>
<dbReference type="PROSITE" id="PS01071">
    <property type="entry name" value="GRPE"/>
    <property type="match status" value="1"/>
</dbReference>
<comment type="subcellular location">
    <subcellularLocation>
        <location evidence="3">Cytoplasm</location>
    </subcellularLocation>
</comment>
<keyword evidence="3" id="KW-0963">Cytoplasm</keyword>
<dbReference type="STRING" id="592015.HMPREF1705_02923"/>
<dbReference type="GO" id="GO:0051087">
    <property type="term" value="F:protein-folding chaperone binding"/>
    <property type="evidence" value="ECO:0007669"/>
    <property type="project" value="InterPro"/>
</dbReference>
<keyword evidence="6" id="KW-0175">Coiled coil</keyword>
<proteinExistence type="inferred from homology"/>
<dbReference type="RefSeq" id="WP_009201615.1">
    <property type="nucleotide sequence ID" value="NZ_ACJX03000001.1"/>
</dbReference>
<dbReference type="Gene3D" id="3.90.20.20">
    <property type="match status" value="1"/>
</dbReference>
<keyword evidence="8" id="KW-1185">Reference proteome</keyword>
<evidence type="ECO:0000256" key="2">
    <source>
        <dbReference type="ARBA" id="ARBA00023186"/>
    </source>
</evidence>
<dbReference type="Gene3D" id="2.30.22.10">
    <property type="entry name" value="Head domain of nucleotide exchange factor GrpE"/>
    <property type="match status" value="1"/>
</dbReference>
<dbReference type="CDD" id="cd00446">
    <property type="entry name" value="GrpE"/>
    <property type="match status" value="1"/>
</dbReference>
<evidence type="ECO:0000313" key="8">
    <source>
        <dbReference type="Proteomes" id="UP000005273"/>
    </source>
</evidence>
<accession>A0A0T5XBE6</accession>
<feature type="coiled-coil region" evidence="6">
    <location>
        <begin position="42"/>
        <end position="76"/>
    </location>
</feature>
<dbReference type="GO" id="GO:0005737">
    <property type="term" value="C:cytoplasm"/>
    <property type="evidence" value="ECO:0007669"/>
    <property type="project" value="UniProtKB-SubCell"/>
</dbReference>
<dbReference type="PRINTS" id="PR00773">
    <property type="entry name" value="GRPEPROTEIN"/>
</dbReference>
<organism evidence="7 8">
    <name type="scientific">Acetomicrobium hydrogeniformans ATCC BAA-1850</name>
    <dbReference type="NCBI Taxonomy" id="592015"/>
    <lineage>
        <taxon>Bacteria</taxon>
        <taxon>Thermotogati</taxon>
        <taxon>Synergistota</taxon>
        <taxon>Synergistia</taxon>
        <taxon>Synergistales</taxon>
        <taxon>Acetomicrobiaceae</taxon>
        <taxon>Acetomicrobium</taxon>
    </lineage>
</organism>
<dbReference type="InterPro" id="IPR013805">
    <property type="entry name" value="GrpE_CC"/>
</dbReference>